<protein>
    <submittedName>
        <fullName evidence="1">Uncharacterized protein</fullName>
    </submittedName>
</protein>
<accession>A0A3M7PLU9</accession>
<dbReference type="AlphaFoldDB" id="A0A3M7PLU9"/>
<name>A0A3M7PLU9_BRAPC</name>
<proteinExistence type="predicted"/>
<dbReference type="Proteomes" id="UP000276133">
    <property type="component" value="Unassembled WGS sequence"/>
</dbReference>
<evidence type="ECO:0000313" key="2">
    <source>
        <dbReference type="Proteomes" id="UP000276133"/>
    </source>
</evidence>
<evidence type="ECO:0000313" key="1">
    <source>
        <dbReference type="EMBL" id="RNA00050.1"/>
    </source>
</evidence>
<reference evidence="1 2" key="1">
    <citation type="journal article" date="2018" name="Sci. Rep.">
        <title>Genomic signatures of local adaptation to the degree of environmental predictability in rotifers.</title>
        <authorList>
            <person name="Franch-Gras L."/>
            <person name="Hahn C."/>
            <person name="Garcia-Roger E.M."/>
            <person name="Carmona M.J."/>
            <person name="Serra M."/>
            <person name="Gomez A."/>
        </authorList>
    </citation>
    <scope>NUCLEOTIDE SEQUENCE [LARGE SCALE GENOMIC DNA]</scope>
    <source>
        <strain evidence="1">HYR1</strain>
    </source>
</reference>
<keyword evidence="2" id="KW-1185">Reference proteome</keyword>
<dbReference type="EMBL" id="REGN01009945">
    <property type="protein sequence ID" value="RNA00050.1"/>
    <property type="molecule type" value="Genomic_DNA"/>
</dbReference>
<sequence>MDLGFSFDSNLLIIFMRQNSVINTRSTKVSTKKGQMTPILHFKHLKVYSHLTPFGASMFYTCLQGISYIEYNIFLIKIYRIPESIIRSRYHFLLY</sequence>
<organism evidence="1 2">
    <name type="scientific">Brachionus plicatilis</name>
    <name type="common">Marine rotifer</name>
    <name type="synonym">Brachionus muelleri</name>
    <dbReference type="NCBI Taxonomy" id="10195"/>
    <lineage>
        <taxon>Eukaryota</taxon>
        <taxon>Metazoa</taxon>
        <taxon>Spiralia</taxon>
        <taxon>Gnathifera</taxon>
        <taxon>Rotifera</taxon>
        <taxon>Eurotatoria</taxon>
        <taxon>Monogononta</taxon>
        <taxon>Pseudotrocha</taxon>
        <taxon>Ploima</taxon>
        <taxon>Brachionidae</taxon>
        <taxon>Brachionus</taxon>
    </lineage>
</organism>
<comment type="caution">
    <text evidence="1">The sequence shown here is derived from an EMBL/GenBank/DDBJ whole genome shotgun (WGS) entry which is preliminary data.</text>
</comment>
<gene>
    <name evidence="1" type="ORF">BpHYR1_032438</name>
</gene>